<dbReference type="AlphaFoldDB" id="A0A4Q4SUX3"/>
<dbReference type="SFLD" id="SFLDS00036">
    <property type="entry name" value="Aromatic_Prenyltransferase"/>
    <property type="match status" value="1"/>
</dbReference>
<reference evidence="3 4" key="1">
    <citation type="submission" date="2018-06" db="EMBL/GenBank/DDBJ databases">
        <title>Complete Genomes of Monosporascus.</title>
        <authorList>
            <person name="Robinson A.J."/>
            <person name="Natvig D.O."/>
        </authorList>
    </citation>
    <scope>NUCLEOTIDE SEQUENCE [LARGE SCALE GENOMIC DNA]</scope>
    <source>
        <strain evidence="3 4">CBS 110550</strain>
    </source>
</reference>
<gene>
    <name evidence="3" type="ORF">DL764_009477</name>
</gene>
<keyword evidence="4" id="KW-1185">Reference proteome</keyword>
<dbReference type="GO" id="GO:0016765">
    <property type="term" value="F:transferase activity, transferring alkyl or aryl (other than methyl) groups"/>
    <property type="evidence" value="ECO:0007669"/>
    <property type="project" value="InterPro"/>
</dbReference>
<evidence type="ECO:0000256" key="1">
    <source>
        <dbReference type="ARBA" id="ARBA00010209"/>
    </source>
</evidence>
<protein>
    <recommendedName>
        <fullName evidence="5">Aromatic prenyltransferase (DMATS family)</fullName>
    </recommendedName>
</protein>
<dbReference type="GO" id="GO:0009820">
    <property type="term" value="P:alkaloid metabolic process"/>
    <property type="evidence" value="ECO:0007669"/>
    <property type="project" value="InterPro"/>
</dbReference>
<dbReference type="EMBL" id="QJNU01000906">
    <property type="protein sequence ID" value="RYO83277.1"/>
    <property type="molecule type" value="Genomic_DNA"/>
</dbReference>
<keyword evidence="2" id="KW-0808">Transferase</keyword>
<evidence type="ECO:0000256" key="2">
    <source>
        <dbReference type="ARBA" id="ARBA00022679"/>
    </source>
</evidence>
<dbReference type="OrthoDB" id="3354387at2759"/>
<organism evidence="3 4">
    <name type="scientific">Monosporascus ibericus</name>
    <dbReference type="NCBI Taxonomy" id="155417"/>
    <lineage>
        <taxon>Eukaryota</taxon>
        <taxon>Fungi</taxon>
        <taxon>Dikarya</taxon>
        <taxon>Ascomycota</taxon>
        <taxon>Pezizomycotina</taxon>
        <taxon>Sordariomycetes</taxon>
        <taxon>Xylariomycetidae</taxon>
        <taxon>Xylariales</taxon>
        <taxon>Xylariales incertae sedis</taxon>
        <taxon>Monosporascus</taxon>
    </lineage>
</organism>
<evidence type="ECO:0000313" key="4">
    <source>
        <dbReference type="Proteomes" id="UP000293360"/>
    </source>
</evidence>
<dbReference type="CDD" id="cd13929">
    <property type="entry name" value="PT-DMATS_CymD"/>
    <property type="match status" value="1"/>
</dbReference>
<sequence>MLAVETPVTQPLGKNAVETEELEIAAATAEDGPSYWWRTSGSDLSRMLDEADYPEETKRQFLGFYKDTICPLLGGPPKPGCLPTAVGWDGNPFEYSFEFKGSTKKAGVRFVLDLSELRPANKERPLNLENVETMLETLAKKSPMFDDTWHRALSRWFVYSHETPSRQQALVSEVGFRTPTILGFDINPKITELAPGFLPVMAKSYFPPDFVAADKRFNRFQALSLGIRQIPDIGSHPNVLLAQKMIEDFVQDNPQYEICARGLSTDLVKAGKARLKVYMRYWGDSFNEIWDYYTLGGRIPDLNDDKQKLRDLICLACGYEYPAEKRREESPAGRKRRLRFSEKPSSLYFSLSPDSPYPIPKLYFYPASHAHNDEAIAQGVDAWLRKYGWHDGGKTVEERVANVFTHRRLDEKPGIFTFIGIGRKEGSGAESLSLQVYVTPELYETPRF</sequence>
<dbReference type="Pfam" id="PF11991">
    <property type="entry name" value="Trp_DMAT"/>
    <property type="match status" value="1"/>
</dbReference>
<dbReference type="InterPro" id="IPR017795">
    <property type="entry name" value="ABBA_NscD-like"/>
</dbReference>
<evidence type="ECO:0008006" key="5">
    <source>
        <dbReference type="Google" id="ProtNLM"/>
    </source>
</evidence>
<accession>A0A4Q4SUX3</accession>
<dbReference type="PANTHER" id="PTHR40627:SF4">
    <property type="entry name" value="PRENYLTRANSFERASE ASQH1-RELATED"/>
    <property type="match status" value="1"/>
</dbReference>
<dbReference type="Proteomes" id="UP000293360">
    <property type="component" value="Unassembled WGS sequence"/>
</dbReference>
<dbReference type="InterPro" id="IPR033964">
    <property type="entry name" value="ABBA"/>
</dbReference>
<dbReference type="NCBIfam" id="TIGR03429">
    <property type="entry name" value="arom_pren_DMATS"/>
    <property type="match status" value="1"/>
</dbReference>
<dbReference type="SFLD" id="SFLDG01162">
    <property type="entry name" value="I"/>
    <property type="match status" value="1"/>
</dbReference>
<comment type="caution">
    <text evidence="3">The sequence shown here is derived from an EMBL/GenBank/DDBJ whole genome shotgun (WGS) entry which is preliminary data.</text>
</comment>
<dbReference type="STRING" id="155417.A0A4Q4SUX3"/>
<proteinExistence type="inferred from homology"/>
<evidence type="ECO:0000313" key="3">
    <source>
        <dbReference type="EMBL" id="RYO83277.1"/>
    </source>
</evidence>
<comment type="similarity">
    <text evidence="1">Belongs to the tryptophan dimethylallyltransferase family.</text>
</comment>
<name>A0A4Q4SUX3_9PEZI</name>
<dbReference type="PANTHER" id="PTHR40627">
    <property type="entry name" value="INDOLE PRENYLTRANSFERASE TDIB-RELATED"/>
    <property type="match status" value="1"/>
</dbReference>